<keyword evidence="6" id="KW-0809">Transit peptide</keyword>
<evidence type="ECO:0000256" key="15">
    <source>
        <dbReference type="ARBA" id="ARBA00070160"/>
    </source>
</evidence>
<evidence type="ECO:0000256" key="7">
    <source>
        <dbReference type="ARBA" id="ARBA00023002"/>
    </source>
</evidence>
<dbReference type="Proteomes" id="UP001283361">
    <property type="component" value="Unassembled WGS sequence"/>
</dbReference>
<dbReference type="GO" id="GO:0048038">
    <property type="term" value="F:quinone binding"/>
    <property type="evidence" value="ECO:0007669"/>
    <property type="project" value="UniProtKB-KW"/>
</dbReference>
<keyword evidence="19" id="KW-1185">Reference proteome</keyword>
<dbReference type="FunFam" id="3.50.50.60:FF:000034">
    <property type="entry name" value="sulfide:quinone oxidoreductase, mitochondrial"/>
    <property type="match status" value="1"/>
</dbReference>
<dbReference type="InterPro" id="IPR023753">
    <property type="entry name" value="FAD/NAD-binding_dom"/>
</dbReference>
<evidence type="ECO:0000256" key="12">
    <source>
        <dbReference type="ARBA" id="ARBA00059167"/>
    </source>
</evidence>
<dbReference type="SUPFAM" id="SSF51905">
    <property type="entry name" value="FAD/NAD(P)-binding domain"/>
    <property type="match status" value="1"/>
</dbReference>
<keyword evidence="7" id="KW-0560">Oxidoreductase</keyword>
<dbReference type="PANTHER" id="PTHR10632:SF2">
    <property type="entry name" value="SULFIDE:QUINONE OXIDOREDUCTASE, MITOCHONDRIAL"/>
    <property type="match status" value="1"/>
</dbReference>
<evidence type="ECO:0000256" key="5">
    <source>
        <dbReference type="ARBA" id="ARBA00022827"/>
    </source>
</evidence>
<dbReference type="GO" id="GO:0070224">
    <property type="term" value="F:sulfide:quinone oxidoreductase activity"/>
    <property type="evidence" value="ECO:0007669"/>
    <property type="project" value="TreeGrafter"/>
</dbReference>
<name>A0AAE0ZS73_9GAST</name>
<keyword evidence="8" id="KW-0496">Mitochondrion</keyword>
<evidence type="ECO:0000256" key="16">
    <source>
        <dbReference type="ARBA" id="ARBA00082958"/>
    </source>
</evidence>
<evidence type="ECO:0000256" key="13">
    <source>
        <dbReference type="ARBA" id="ARBA00060891"/>
    </source>
</evidence>
<dbReference type="GO" id="GO:0070221">
    <property type="term" value="P:sulfide oxidation, using sulfide:quinone oxidoreductase"/>
    <property type="evidence" value="ECO:0007669"/>
    <property type="project" value="TreeGrafter"/>
</dbReference>
<organism evidence="18 19">
    <name type="scientific">Elysia crispata</name>
    <name type="common">lettuce slug</name>
    <dbReference type="NCBI Taxonomy" id="231223"/>
    <lineage>
        <taxon>Eukaryota</taxon>
        <taxon>Metazoa</taxon>
        <taxon>Spiralia</taxon>
        <taxon>Lophotrochozoa</taxon>
        <taxon>Mollusca</taxon>
        <taxon>Gastropoda</taxon>
        <taxon>Heterobranchia</taxon>
        <taxon>Euthyneura</taxon>
        <taxon>Panpulmonata</taxon>
        <taxon>Sacoglossa</taxon>
        <taxon>Placobranchoidea</taxon>
        <taxon>Plakobranchidae</taxon>
        <taxon>Elysia</taxon>
    </lineage>
</organism>
<proteinExistence type="inferred from homology"/>
<sequence>MAWNTFHITKLVASCLARHQQTVFLRLRSPTIVPPALACSYSNEAVPRARQTNSKYKVVIVGGGTGGCAVASKLSSLGKSCAVVEPSDLHYNQSIWTLVGAGLKGFQSSVRPTREVLPSSIDWIQDKAVTFDPDKNSLELSSGDKILYDYLVVAMGIQLDYDKVDGLLDALDNDPAVASNYSPRWVNKTFPAMQEFRGGNAIFTYPNTPIKCAGAPQKIMYLTEEFLRMNGVRENSNVIFNTAMGVIFGVKKYADALQKVIQSRSIQVNYKHNLVAVYHKKKTAIFAKLDKDNELVPFEYDFLHVTPPMSSPDVLKKSSLVNRGGWVDLSKHTLQHTKYSNVFGLGDCTSLPTSKTAAAATAQCGVLHQNLTAVMQGKEAAPLYDGYASYPLITSREKCILAEFDYNSHPLEIMSVDQGLERKLTYGMKASIMPEIYWQAMKKSKWIGPASARKNLIGPYHGKSRSPKLKA</sequence>
<keyword evidence="5" id="KW-0274">FAD</keyword>
<comment type="catalytic activity">
    <reaction evidence="11">
        <text>a quinone + hydrogen sulfide + glutathione + H(+) = S-sulfanylglutathione + a quinol</text>
        <dbReference type="Rhea" id="RHEA:55156"/>
        <dbReference type="ChEBI" id="CHEBI:15378"/>
        <dbReference type="ChEBI" id="CHEBI:24646"/>
        <dbReference type="ChEBI" id="CHEBI:29919"/>
        <dbReference type="ChEBI" id="CHEBI:57925"/>
        <dbReference type="ChEBI" id="CHEBI:58905"/>
        <dbReference type="ChEBI" id="CHEBI:132124"/>
        <dbReference type="EC" id="1.8.5.8"/>
    </reaction>
    <physiologicalReaction direction="left-to-right" evidence="11">
        <dbReference type="Rhea" id="RHEA:55157"/>
    </physiologicalReaction>
</comment>
<evidence type="ECO:0000256" key="6">
    <source>
        <dbReference type="ARBA" id="ARBA00022946"/>
    </source>
</evidence>
<dbReference type="GO" id="GO:0106436">
    <property type="term" value="F:glutathione-dependent sulfide quinone oxidoreductase activity"/>
    <property type="evidence" value="ECO:0007669"/>
    <property type="project" value="UniProtKB-EC"/>
</dbReference>
<gene>
    <name evidence="18" type="ORF">RRG08_035019</name>
</gene>
<comment type="function">
    <text evidence="12">Catalyzes the oxidation of hydrogen sulfide with the help of a quinone, such as ubiquinone-10, giving rise to thiosulfate and ultimately to sulfane (molecular sulfur) atoms. Requires an additional electron acceptor; can use sulfite, sulfide or cyanide (in vitro). It is believed the in vivo electron acceptor is glutathione.</text>
</comment>
<dbReference type="Gene3D" id="3.50.50.60">
    <property type="entry name" value="FAD/NAD(P)-binding domain"/>
    <property type="match status" value="2"/>
</dbReference>
<keyword evidence="4" id="KW-0874">Quinone</keyword>
<dbReference type="AlphaFoldDB" id="A0AAE0ZS73"/>
<dbReference type="EC" id="1.8.5.8" evidence="14"/>
<protein>
    <recommendedName>
        <fullName evidence="15">Sulfide:quinone oxidoreductase, mitochondrial</fullName>
        <ecNumber evidence="14">1.8.5.8</ecNumber>
    </recommendedName>
    <alternativeName>
        <fullName evidence="16">Sulfide quinone oxidoreductase</fullName>
    </alternativeName>
</protein>
<evidence type="ECO:0000256" key="11">
    <source>
        <dbReference type="ARBA" id="ARBA00052986"/>
    </source>
</evidence>
<evidence type="ECO:0000256" key="9">
    <source>
        <dbReference type="ARBA" id="ARBA00051038"/>
    </source>
</evidence>
<evidence type="ECO:0000256" key="14">
    <source>
        <dbReference type="ARBA" id="ARBA00066447"/>
    </source>
</evidence>
<evidence type="ECO:0000256" key="1">
    <source>
        <dbReference type="ARBA" id="ARBA00001974"/>
    </source>
</evidence>
<evidence type="ECO:0000313" key="19">
    <source>
        <dbReference type="Proteomes" id="UP001283361"/>
    </source>
</evidence>
<comment type="similarity">
    <text evidence="13">Belongs to the SQRD family.</text>
</comment>
<evidence type="ECO:0000256" key="4">
    <source>
        <dbReference type="ARBA" id="ARBA00022719"/>
    </source>
</evidence>
<comment type="catalytic activity">
    <reaction evidence="9">
        <text>ubiquinone-10 + hydrogen sulfide + sulfite + 2 H(+) = ubiquinol-10 + thiosulfate</text>
        <dbReference type="Rhea" id="RHEA:38359"/>
        <dbReference type="ChEBI" id="CHEBI:15378"/>
        <dbReference type="ChEBI" id="CHEBI:17359"/>
        <dbReference type="ChEBI" id="CHEBI:29919"/>
        <dbReference type="ChEBI" id="CHEBI:33542"/>
        <dbReference type="ChEBI" id="CHEBI:46245"/>
        <dbReference type="ChEBI" id="CHEBI:64183"/>
    </reaction>
    <physiologicalReaction direction="left-to-right" evidence="9">
        <dbReference type="Rhea" id="RHEA:38360"/>
    </physiologicalReaction>
</comment>
<evidence type="ECO:0000313" key="18">
    <source>
        <dbReference type="EMBL" id="KAK3774589.1"/>
    </source>
</evidence>
<dbReference type="GO" id="GO:0071949">
    <property type="term" value="F:FAD binding"/>
    <property type="evidence" value="ECO:0007669"/>
    <property type="project" value="TreeGrafter"/>
</dbReference>
<feature type="domain" description="FAD/NAD(P)-binding" evidence="17">
    <location>
        <begin position="56"/>
        <end position="166"/>
    </location>
</feature>
<evidence type="ECO:0000256" key="10">
    <source>
        <dbReference type="ARBA" id="ARBA00052810"/>
    </source>
</evidence>
<dbReference type="EMBL" id="JAWDGP010003399">
    <property type="protein sequence ID" value="KAK3774589.1"/>
    <property type="molecule type" value="Genomic_DNA"/>
</dbReference>
<evidence type="ECO:0000256" key="2">
    <source>
        <dbReference type="ARBA" id="ARBA00004173"/>
    </source>
</evidence>
<reference evidence="18" key="1">
    <citation type="journal article" date="2023" name="G3 (Bethesda)">
        <title>A reference genome for the long-term kleptoplast-retaining sea slug Elysia crispata morphotype clarki.</title>
        <authorList>
            <person name="Eastman K.E."/>
            <person name="Pendleton A.L."/>
            <person name="Shaikh M.A."/>
            <person name="Suttiyut T."/>
            <person name="Ogas R."/>
            <person name="Tomko P."/>
            <person name="Gavelis G."/>
            <person name="Widhalm J.R."/>
            <person name="Wisecaver J.H."/>
        </authorList>
    </citation>
    <scope>NUCLEOTIDE SEQUENCE</scope>
    <source>
        <strain evidence="18">ECLA1</strain>
    </source>
</reference>
<comment type="cofactor">
    <cofactor evidence="1">
        <name>FAD</name>
        <dbReference type="ChEBI" id="CHEBI:57692"/>
    </cofactor>
</comment>
<evidence type="ECO:0000259" key="17">
    <source>
        <dbReference type="Pfam" id="PF07992"/>
    </source>
</evidence>
<dbReference type="Pfam" id="PF07992">
    <property type="entry name" value="Pyr_redox_2"/>
    <property type="match status" value="1"/>
</dbReference>
<comment type="catalytic activity">
    <reaction evidence="10">
        <text>ubiquinone-10 + hydrogen sulfide + glutathione + H(+) = S-sulfanylglutathione + ubiquinol-10</text>
        <dbReference type="Rhea" id="RHEA:62608"/>
        <dbReference type="ChEBI" id="CHEBI:15378"/>
        <dbReference type="ChEBI" id="CHEBI:29919"/>
        <dbReference type="ChEBI" id="CHEBI:46245"/>
        <dbReference type="ChEBI" id="CHEBI:57925"/>
        <dbReference type="ChEBI" id="CHEBI:58905"/>
        <dbReference type="ChEBI" id="CHEBI:64183"/>
    </reaction>
    <physiologicalReaction direction="left-to-right" evidence="10">
        <dbReference type="Rhea" id="RHEA:62609"/>
    </physiologicalReaction>
</comment>
<keyword evidence="3" id="KW-0285">Flavoprotein</keyword>
<dbReference type="GO" id="GO:0005739">
    <property type="term" value="C:mitochondrion"/>
    <property type="evidence" value="ECO:0007669"/>
    <property type="project" value="UniProtKB-SubCell"/>
</dbReference>
<evidence type="ECO:0000256" key="8">
    <source>
        <dbReference type="ARBA" id="ARBA00023128"/>
    </source>
</evidence>
<dbReference type="InterPro" id="IPR015904">
    <property type="entry name" value="Sulphide_quinone_reductase"/>
</dbReference>
<dbReference type="PRINTS" id="PR00411">
    <property type="entry name" value="PNDRDTASEI"/>
</dbReference>
<dbReference type="PANTHER" id="PTHR10632">
    <property type="entry name" value="SULFIDE:QUINONE OXIDOREDUCTASE"/>
    <property type="match status" value="1"/>
</dbReference>
<evidence type="ECO:0000256" key="3">
    <source>
        <dbReference type="ARBA" id="ARBA00022630"/>
    </source>
</evidence>
<dbReference type="InterPro" id="IPR036188">
    <property type="entry name" value="FAD/NAD-bd_sf"/>
</dbReference>
<comment type="caution">
    <text evidence="18">The sequence shown here is derived from an EMBL/GenBank/DDBJ whole genome shotgun (WGS) entry which is preliminary data.</text>
</comment>
<accession>A0AAE0ZS73</accession>
<comment type="subcellular location">
    <subcellularLocation>
        <location evidence="2">Mitochondrion</location>
    </subcellularLocation>
</comment>